<keyword evidence="9" id="KW-1185">Reference proteome</keyword>
<evidence type="ECO:0000313" key="8">
    <source>
        <dbReference type="EMBL" id="GAQ86106.1"/>
    </source>
</evidence>
<reference evidence="8 9" key="1">
    <citation type="journal article" date="2014" name="Nat. Commun.">
        <title>Klebsormidium flaccidum genome reveals primary factors for plant terrestrial adaptation.</title>
        <authorList>
            <person name="Hori K."/>
            <person name="Maruyama F."/>
            <person name="Fujisawa T."/>
            <person name="Togashi T."/>
            <person name="Yamamoto N."/>
            <person name="Seo M."/>
            <person name="Sato S."/>
            <person name="Yamada T."/>
            <person name="Mori H."/>
            <person name="Tajima N."/>
            <person name="Moriyama T."/>
            <person name="Ikeuchi M."/>
            <person name="Watanabe M."/>
            <person name="Wada H."/>
            <person name="Kobayashi K."/>
            <person name="Saito M."/>
            <person name="Masuda T."/>
            <person name="Sasaki-Sekimoto Y."/>
            <person name="Mashiguchi K."/>
            <person name="Awai K."/>
            <person name="Shimojima M."/>
            <person name="Masuda S."/>
            <person name="Iwai M."/>
            <person name="Nobusawa T."/>
            <person name="Narise T."/>
            <person name="Kondo S."/>
            <person name="Saito H."/>
            <person name="Sato R."/>
            <person name="Murakawa M."/>
            <person name="Ihara Y."/>
            <person name="Oshima-Yamada Y."/>
            <person name="Ohtaka K."/>
            <person name="Satoh M."/>
            <person name="Sonobe K."/>
            <person name="Ishii M."/>
            <person name="Ohtani R."/>
            <person name="Kanamori-Sato M."/>
            <person name="Honoki R."/>
            <person name="Miyazaki D."/>
            <person name="Mochizuki H."/>
            <person name="Umetsu J."/>
            <person name="Higashi K."/>
            <person name="Shibata D."/>
            <person name="Kamiya Y."/>
            <person name="Sato N."/>
            <person name="Nakamura Y."/>
            <person name="Tabata S."/>
            <person name="Ida S."/>
            <person name="Kurokawa K."/>
            <person name="Ohta H."/>
        </authorList>
    </citation>
    <scope>NUCLEOTIDE SEQUENCE [LARGE SCALE GENOMIC DNA]</scope>
    <source>
        <strain evidence="8 9">NIES-2285</strain>
    </source>
</reference>
<dbReference type="GO" id="GO:0008270">
    <property type="term" value="F:zinc ion binding"/>
    <property type="evidence" value="ECO:0007669"/>
    <property type="project" value="UniProtKB-KW"/>
</dbReference>
<evidence type="ECO:0000256" key="4">
    <source>
        <dbReference type="PROSITE-ProRule" id="PRU00175"/>
    </source>
</evidence>
<dbReference type="OrthoDB" id="2021189at2759"/>
<protein>
    <submittedName>
        <fullName evidence="8">Zinc finger RING-type domain containing protein</fullName>
    </submittedName>
</protein>
<dbReference type="EMBL" id="DF237220">
    <property type="protein sequence ID" value="GAQ86106.1"/>
    <property type="molecule type" value="Genomic_DNA"/>
</dbReference>
<evidence type="ECO:0000256" key="2">
    <source>
        <dbReference type="ARBA" id="ARBA00022771"/>
    </source>
</evidence>
<feature type="compositionally biased region" description="Basic and acidic residues" evidence="5">
    <location>
        <begin position="383"/>
        <end position="394"/>
    </location>
</feature>
<keyword evidence="1" id="KW-0479">Metal-binding</keyword>
<dbReference type="PROSITE" id="PS50016">
    <property type="entry name" value="ZF_PHD_2"/>
    <property type="match status" value="1"/>
</dbReference>
<proteinExistence type="predicted"/>
<evidence type="ECO:0000256" key="3">
    <source>
        <dbReference type="ARBA" id="ARBA00022833"/>
    </source>
</evidence>
<dbReference type="SUPFAM" id="SSF57903">
    <property type="entry name" value="FYVE/PHD zinc finger"/>
    <property type="match status" value="1"/>
</dbReference>
<evidence type="ECO:0000256" key="1">
    <source>
        <dbReference type="ARBA" id="ARBA00022723"/>
    </source>
</evidence>
<feature type="region of interest" description="Disordered" evidence="5">
    <location>
        <begin position="360"/>
        <end position="394"/>
    </location>
</feature>
<dbReference type="InterPro" id="IPR058746">
    <property type="entry name" value="Znf_RING-type_Topors"/>
</dbReference>
<dbReference type="InterPro" id="IPR017907">
    <property type="entry name" value="Znf_RING_CS"/>
</dbReference>
<evidence type="ECO:0000259" key="7">
    <source>
        <dbReference type="PROSITE" id="PS50089"/>
    </source>
</evidence>
<dbReference type="PANTHER" id="PTHR47177:SF3">
    <property type="entry name" value="F18C1.6 PROTEIN"/>
    <property type="match status" value="1"/>
</dbReference>
<feature type="compositionally biased region" description="Low complexity" evidence="5">
    <location>
        <begin position="707"/>
        <end position="725"/>
    </location>
</feature>
<dbReference type="InterPro" id="IPR013083">
    <property type="entry name" value="Znf_RING/FYVE/PHD"/>
</dbReference>
<dbReference type="OMA" id="FRRNGCC"/>
<dbReference type="Proteomes" id="UP000054558">
    <property type="component" value="Unassembled WGS sequence"/>
</dbReference>
<evidence type="ECO:0000313" key="9">
    <source>
        <dbReference type="Proteomes" id="UP000054558"/>
    </source>
</evidence>
<dbReference type="SMART" id="SM00249">
    <property type="entry name" value="PHD"/>
    <property type="match status" value="1"/>
</dbReference>
<dbReference type="PROSITE" id="PS50089">
    <property type="entry name" value="ZF_RING_2"/>
    <property type="match status" value="1"/>
</dbReference>
<dbReference type="PROSITE" id="PS00518">
    <property type="entry name" value="ZF_RING_1"/>
    <property type="match status" value="1"/>
</dbReference>
<feature type="domain" description="PHD-type" evidence="6">
    <location>
        <begin position="135"/>
        <end position="184"/>
    </location>
</feature>
<feature type="region of interest" description="Disordered" evidence="5">
    <location>
        <begin position="406"/>
        <end position="496"/>
    </location>
</feature>
<feature type="compositionally biased region" description="Gly residues" evidence="5">
    <location>
        <begin position="532"/>
        <end position="541"/>
    </location>
</feature>
<dbReference type="InterPro" id="IPR019787">
    <property type="entry name" value="Znf_PHD-finger"/>
</dbReference>
<dbReference type="InterPro" id="IPR001841">
    <property type="entry name" value="Znf_RING"/>
</dbReference>
<organism evidence="8 9">
    <name type="scientific">Klebsormidium nitens</name>
    <name type="common">Green alga</name>
    <name type="synonym">Ulothrix nitens</name>
    <dbReference type="NCBI Taxonomy" id="105231"/>
    <lineage>
        <taxon>Eukaryota</taxon>
        <taxon>Viridiplantae</taxon>
        <taxon>Streptophyta</taxon>
        <taxon>Klebsormidiophyceae</taxon>
        <taxon>Klebsormidiales</taxon>
        <taxon>Klebsormidiaceae</taxon>
        <taxon>Klebsormidium</taxon>
    </lineage>
</organism>
<dbReference type="AlphaFoldDB" id="A0A1Y1IBM1"/>
<keyword evidence="2 4" id="KW-0863">Zinc-finger</keyword>
<feature type="compositionally biased region" description="Basic and acidic residues" evidence="5">
    <location>
        <begin position="450"/>
        <end position="473"/>
    </location>
</feature>
<dbReference type="CDD" id="cd16574">
    <property type="entry name" value="RING-HC_Topors"/>
    <property type="match status" value="1"/>
</dbReference>
<name>A0A1Y1IBM1_KLENI</name>
<dbReference type="Pfam" id="PF13639">
    <property type="entry name" value="zf-RING_2"/>
    <property type="match status" value="1"/>
</dbReference>
<dbReference type="SUPFAM" id="SSF57850">
    <property type="entry name" value="RING/U-box"/>
    <property type="match status" value="1"/>
</dbReference>
<feature type="domain" description="RING-type" evidence="7">
    <location>
        <begin position="49"/>
        <end position="88"/>
    </location>
</feature>
<dbReference type="Gene3D" id="3.30.40.10">
    <property type="entry name" value="Zinc/RING finger domain, C3HC4 (zinc finger)"/>
    <property type="match status" value="2"/>
</dbReference>
<feature type="compositionally biased region" description="Low complexity" evidence="5">
    <location>
        <begin position="595"/>
        <end position="607"/>
    </location>
</feature>
<dbReference type="PANTHER" id="PTHR47177">
    <property type="entry name" value="F18C1.6 PROTEIN"/>
    <property type="match status" value="1"/>
</dbReference>
<feature type="region of interest" description="Disordered" evidence="5">
    <location>
        <begin position="529"/>
        <end position="633"/>
    </location>
</feature>
<dbReference type="InterPro" id="IPR001965">
    <property type="entry name" value="Znf_PHD"/>
</dbReference>
<keyword evidence="3" id="KW-0862">Zinc</keyword>
<sequence length="852" mass="88804">MNSLIVPGGDAIRGGTAECDVEAGGAESSILGQKRGRCDTESPGDSQSCGICLAEVDDQGLLDSCQHAYCFDCIMKWSQVESRCPTCKRRFHRVTRTMMEGAGRRGSLSRPRSFRIPVKDQVYQPSAEDLAAYANTVCMVCLESDNEHLLLLCDVCDGAAHTYCVGLGRQVPEGDWFCATCTGADDGATSGSDASVGEEELGESSDSGAAAEEAQQGRHPGGIMSDEDNDTEFRLEIQFDSQPARATATRQGRRLRSASRTVQGPQGGAGAADRGRRATRRRGIGLREQLRVSSVPSLDGGGAVGASGRNGWREGRVGDRVAASARWGGGTGFARTLQAQVQDALQLRLMRERWPAIRQGTLHFPSPSHPAPPPQAGPPAASKPKDGAGSESERMAWKALRALQSGEGAMLGDTRVQGGAGPKSRARAAKKEEGKGIRGRAAPKISTVAERPRGSSRKELTRSHNEARDHIEQRTGNAGQQTRAQQRRTADEDGAGGQAAVGALAAFAEARRQANAGWVDEEVLQGLREGLGEGPSNGGQRKGSKSKTSSAHGARLGITPHGSWARRPPSNETAPTRRVSHSGEVPAGWPACTQAGGPAWSAAGAAGQPNWRREWHSGPPWAQVAPASSGGSVLGASKGRAWIDMLRPPSSLADSRPARLPPPSLPGEIGSMAPGTPPPLWPRSPVAEGASCLPAPLLPSSCLRPAPAVPSTAAAPHAAGPSTTPDVGQGAWRPSPEIPQAGVKESGEGVATGEVLPKERAALAGGANTAGEVGAHQVLNRAAGGVGASNVGEGGHGMEAAKRVKDELAEAVKRQLAPLYKRKVIDKEEFRKAAVGASRALLQMPSAQAHTT</sequence>
<dbReference type="STRING" id="105231.A0A1Y1IBM1"/>
<feature type="region of interest" description="Disordered" evidence="5">
    <location>
        <begin position="707"/>
        <end position="749"/>
    </location>
</feature>
<feature type="compositionally biased region" description="Low complexity" evidence="5">
    <location>
        <begin position="204"/>
        <end position="214"/>
    </location>
</feature>
<evidence type="ECO:0000259" key="6">
    <source>
        <dbReference type="PROSITE" id="PS50016"/>
    </source>
</evidence>
<feature type="region of interest" description="Disordered" evidence="5">
    <location>
        <begin position="187"/>
        <end position="285"/>
    </location>
</feature>
<feature type="region of interest" description="Disordered" evidence="5">
    <location>
        <begin position="647"/>
        <end position="683"/>
    </location>
</feature>
<gene>
    <name evidence="8" type="ORF">KFL_002710010</name>
</gene>
<dbReference type="SMART" id="SM00184">
    <property type="entry name" value="RING"/>
    <property type="match status" value="2"/>
</dbReference>
<feature type="compositionally biased region" description="Low complexity" evidence="5">
    <location>
        <begin position="475"/>
        <end position="484"/>
    </location>
</feature>
<feature type="compositionally biased region" description="Pro residues" evidence="5">
    <location>
        <begin position="367"/>
        <end position="377"/>
    </location>
</feature>
<evidence type="ECO:0000256" key="5">
    <source>
        <dbReference type="SAM" id="MobiDB-lite"/>
    </source>
</evidence>
<accession>A0A1Y1IBM1</accession>
<dbReference type="Pfam" id="PF00628">
    <property type="entry name" value="PHD"/>
    <property type="match status" value="1"/>
</dbReference>
<dbReference type="InterPro" id="IPR011011">
    <property type="entry name" value="Znf_FYVE_PHD"/>
</dbReference>